<dbReference type="RefSeq" id="XP_008605940.1">
    <property type="nucleotide sequence ID" value="XM_008607718.1"/>
</dbReference>
<feature type="region of interest" description="Disordered" evidence="1">
    <location>
        <begin position="489"/>
        <end position="526"/>
    </location>
</feature>
<accession>T0SE07</accession>
<dbReference type="AlphaFoldDB" id="T0SE07"/>
<feature type="compositionally biased region" description="Basic and acidic residues" evidence="1">
    <location>
        <begin position="309"/>
        <end position="319"/>
    </location>
</feature>
<evidence type="ECO:0000313" key="4">
    <source>
        <dbReference type="Proteomes" id="UP000030762"/>
    </source>
</evidence>
<feature type="compositionally biased region" description="Low complexity" evidence="1">
    <location>
        <begin position="172"/>
        <end position="209"/>
    </location>
</feature>
<dbReference type="EMBL" id="JH767135">
    <property type="protein sequence ID" value="EQC41097.1"/>
    <property type="molecule type" value="Genomic_DNA"/>
</dbReference>
<organism evidence="3 4">
    <name type="scientific">Saprolegnia diclina (strain VS20)</name>
    <dbReference type="NCBI Taxonomy" id="1156394"/>
    <lineage>
        <taxon>Eukaryota</taxon>
        <taxon>Sar</taxon>
        <taxon>Stramenopiles</taxon>
        <taxon>Oomycota</taxon>
        <taxon>Saprolegniomycetes</taxon>
        <taxon>Saprolegniales</taxon>
        <taxon>Saprolegniaceae</taxon>
        <taxon>Saprolegnia</taxon>
    </lineage>
</organism>
<dbReference type="STRING" id="1156394.T0SE07"/>
<dbReference type="InterPro" id="IPR031722">
    <property type="entry name" value="Coilin_N"/>
</dbReference>
<name>T0SE07_SAPDV</name>
<dbReference type="VEuPathDB" id="FungiDB:SDRG_02146"/>
<keyword evidence="4" id="KW-1185">Reference proteome</keyword>
<evidence type="ECO:0000259" key="2">
    <source>
        <dbReference type="Pfam" id="PF15862"/>
    </source>
</evidence>
<feature type="region of interest" description="Disordered" evidence="1">
    <location>
        <begin position="106"/>
        <end position="267"/>
    </location>
</feature>
<dbReference type="EMBL" id="JH767135">
    <property type="protein sequence ID" value="EQC41096.1"/>
    <property type="molecule type" value="Genomic_DNA"/>
</dbReference>
<dbReference type="Pfam" id="PF15862">
    <property type="entry name" value="Coilin_N"/>
    <property type="match status" value="1"/>
</dbReference>
<dbReference type="OrthoDB" id="74813at2759"/>
<dbReference type="RefSeq" id="XP_008605941.1">
    <property type="nucleotide sequence ID" value="XM_008607719.1"/>
</dbReference>
<reference evidence="3 4" key="1">
    <citation type="submission" date="2012-04" db="EMBL/GenBank/DDBJ databases">
        <title>The Genome Sequence of Saprolegnia declina VS20.</title>
        <authorList>
            <consortium name="The Broad Institute Genome Sequencing Platform"/>
            <person name="Russ C."/>
            <person name="Nusbaum C."/>
            <person name="Tyler B."/>
            <person name="van West P."/>
            <person name="Dieguez-Uribeondo J."/>
            <person name="de Bruijn I."/>
            <person name="Tripathy S."/>
            <person name="Jiang R."/>
            <person name="Young S.K."/>
            <person name="Zeng Q."/>
            <person name="Gargeya S."/>
            <person name="Fitzgerald M."/>
            <person name="Haas B."/>
            <person name="Abouelleil A."/>
            <person name="Alvarado L."/>
            <person name="Arachchi H.M."/>
            <person name="Berlin A."/>
            <person name="Chapman S.B."/>
            <person name="Goldberg J."/>
            <person name="Griggs A."/>
            <person name="Gujja S."/>
            <person name="Hansen M."/>
            <person name="Howarth C."/>
            <person name="Imamovic A."/>
            <person name="Larimer J."/>
            <person name="McCowen C."/>
            <person name="Montmayeur A."/>
            <person name="Murphy C."/>
            <person name="Neiman D."/>
            <person name="Pearson M."/>
            <person name="Priest M."/>
            <person name="Roberts A."/>
            <person name="Saif S."/>
            <person name="Shea T."/>
            <person name="Sisk P."/>
            <person name="Sykes S."/>
            <person name="Wortman J."/>
            <person name="Nusbaum C."/>
            <person name="Birren B."/>
        </authorList>
    </citation>
    <scope>NUCLEOTIDE SEQUENCE [LARGE SCALE GENOMIC DNA]</scope>
    <source>
        <strain evidence="3 4">VS20</strain>
    </source>
</reference>
<dbReference type="GeneID" id="19942873"/>
<feature type="domain" description="Coilin N-terminal" evidence="2">
    <location>
        <begin position="1"/>
        <end position="138"/>
    </location>
</feature>
<evidence type="ECO:0000256" key="1">
    <source>
        <dbReference type="SAM" id="MobiDB-lite"/>
    </source>
</evidence>
<dbReference type="OMA" id="YEERWKR"/>
<feature type="compositionally biased region" description="Low complexity" evidence="1">
    <location>
        <begin position="325"/>
        <end position="337"/>
    </location>
</feature>
<evidence type="ECO:0000313" key="3">
    <source>
        <dbReference type="EMBL" id="EQC41097.1"/>
    </source>
</evidence>
<sequence>MRVRVAFADEAGAMMAEAWGFSRCVVPIDDSLKLVGDLLHHVSTRFGLQSTTGGLEVLLDGFVLLPSDKIALVLRADDVLTVQWSTRAAAAAASITLQTMPRLVAAAPTERKKHPSRATTTKPVALQRANASSSSSDNESSSGEETSVVANKSPPKKPAPKGAAGPPPPTPAKRVVPPKTTPTTATSKRSSDSSSSSSSSDSSSSSSSESEQEVKTKPRPLVTLKEKKRLAKAGTPYQRSATATTPVVSAASSPKKRPAAVAFPEAQDATSAAKARWGSTSAPGHNHVRFDAKANASFDKPVPDAKLSRALDHRPRGGDLAKYGPSAAPLPSAMPAPRLQQRQAPVHRTPQPATATSKKELWKRPYQVIASLETASMRATATPEDAFTTYPEAQIKWVQAGDVVAFKTLRLCETTMTPVLSAYQVGRCVAAETDALVLQPCVKTAQGTYEDDEAKEPCTFETMEVQDLRALAGAAHVLGQLQCRVVDPSTSAAAEEHGSNDEDQQQVDDVGATRNESDENDEMATAKENLLEMLRARKEQLLREQLEGNTGAAP</sequence>
<feature type="compositionally biased region" description="Low complexity" evidence="1">
    <location>
        <begin position="132"/>
        <end position="147"/>
    </location>
</feature>
<feature type="region of interest" description="Disordered" evidence="1">
    <location>
        <begin position="309"/>
        <end position="360"/>
    </location>
</feature>
<dbReference type="InParanoid" id="T0SE07"/>
<protein>
    <recommendedName>
        <fullName evidence="2">Coilin N-terminal domain-containing protein</fullName>
    </recommendedName>
</protein>
<gene>
    <name evidence="3" type="ORF">SDRG_02146</name>
</gene>
<dbReference type="Proteomes" id="UP000030762">
    <property type="component" value="Unassembled WGS sequence"/>
</dbReference>
<proteinExistence type="predicted"/>
<feature type="compositionally biased region" description="Low complexity" evidence="1">
    <location>
        <begin position="240"/>
        <end position="253"/>
    </location>
</feature>